<dbReference type="RefSeq" id="WP_007744396.1">
    <property type="nucleotide sequence ID" value="NZ_CM001398.1"/>
</dbReference>
<dbReference type="EMBL" id="AFVZ01000001">
    <property type="protein sequence ID" value="EHN58249.1"/>
    <property type="molecule type" value="Genomic_DNA"/>
</dbReference>
<reference evidence="5 6" key="1">
    <citation type="journal article" date="2012" name="PLoS ONE">
        <title>Functional divergence in the genus oenococcus as predicted by genome sequencing of the newly-described species, Oenococcus kitaharae.</title>
        <authorList>
            <person name="Borneman A.R."/>
            <person name="McCarthy J.M."/>
            <person name="Chambers P.J."/>
            <person name="Bartowsky E.J."/>
        </authorList>
    </citation>
    <scope>NUCLEOTIDE SEQUENCE [LARGE SCALE GENOMIC DNA]</scope>
    <source>
        <strain evidence="6">DSM17330</strain>
    </source>
</reference>
<comment type="catalytic activity">
    <reaction evidence="3">
        <text>N-acetyl-D-muramate 6-phosphate + H2O = N-acetyl-D-glucosamine 6-phosphate + (R)-lactate</text>
        <dbReference type="Rhea" id="RHEA:26410"/>
        <dbReference type="ChEBI" id="CHEBI:15377"/>
        <dbReference type="ChEBI" id="CHEBI:16004"/>
        <dbReference type="ChEBI" id="CHEBI:57513"/>
        <dbReference type="ChEBI" id="CHEBI:58722"/>
        <dbReference type="EC" id="4.2.1.126"/>
    </reaction>
</comment>
<evidence type="ECO:0000256" key="1">
    <source>
        <dbReference type="ARBA" id="ARBA00023239"/>
    </source>
</evidence>
<organism evidence="5 6">
    <name type="scientific">Oenococcus kitaharae DSM 17330</name>
    <dbReference type="NCBI Taxonomy" id="1045004"/>
    <lineage>
        <taxon>Bacteria</taxon>
        <taxon>Bacillati</taxon>
        <taxon>Bacillota</taxon>
        <taxon>Bacilli</taxon>
        <taxon>Lactobacillales</taxon>
        <taxon>Lactobacillaceae</taxon>
        <taxon>Oenococcus</taxon>
    </lineage>
</organism>
<evidence type="ECO:0000313" key="5">
    <source>
        <dbReference type="EMBL" id="EHN58249.1"/>
    </source>
</evidence>
<dbReference type="NCBIfam" id="NF009222">
    <property type="entry name" value="PRK12570.1"/>
    <property type="match status" value="1"/>
</dbReference>
<accession>G9WES6</accession>
<dbReference type="Proteomes" id="UP000004959">
    <property type="component" value="Chromosome"/>
</dbReference>
<comment type="subunit">
    <text evidence="3">Homodimer.</text>
</comment>
<comment type="similarity">
    <text evidence="3">Belongs to the GCKR-like family. MurNAc-6-P etherase subfamily.</text>
</comment>
<evidence type="ECO:0000259" key="4">
    <source>
        <dbReference type="PROSITE" id="PS51464"/>
    </source>
</evidence>
<evidence type="ECO:0000256" key="2">
    <source>
        <dbReference type="ARBA" id="ARBA00023277"/>
    </source>
</evidence>
<dbReference type="InterPro" id="IPR046348">
    <property type="entry name" value="SIS_dom_sf"/>
</dbReference>
<comment type="pathway">
    <text evidence="3">Amino-sugar metabolism; N-acetylmuramate degradation.</text>
</comment>
<keyword evidence="2 3" id="KW-0119">Carbohydrate metabolism</keyword>
<comment type="function">
    <text evidence="3">Specifically catalyzes the cleavage of the D-lactyl ether substituent of MurNAc 6-phosphate, producing GlcNAc 6-phosphate and D-lactate.</text>
</comment>
<dbReference type="HAMAP" id="MF_00068">
    <property type="entry name" value="MurQ"/>
    <property type="match status" value="1"/>
</dbReference>
<dbReference type="GO" id="GO:0009254">
    <property type="term" value="P:peptidoglycan turnover"/>
    <property type="evidence" value="ECO:0007669"/>
    <property type="project" value="TreeGrafter"/>
</dbReference>
<keyword evidence="6" id="KW-1185">Reference proteome</keyword>
<sequence length="305" mass="32203">MEITKLITESRNPNSMHIDRMPTIDLVKTINAEDAKIAKAVAKQSQQLAQAIDAASSRFNQGGRLIYCGAGTSGRLGVLDAVELLPTYGLDPKRAIALMAGGQSAMYRAVEGAEDSADLADKDLAALQLSEKDTIISLAASGRTPYAIAAVRFAKQAGALTVAVTCVADSQLSQYADITIAAVTGPEVVTGSTRMKAGTAEKMILNTLSTGIMIKAGKVYENLMIDLLATNAKLVERAINIIHITSGCDLTTAQNIFQQAKHQLPQAIIMAQTKSGYQTADKLLQAHAGNVTAAIADWQAENDAE</sequence>
<proteinExistence type="inferred from homology"/>
<dbReference type="InterPro" id="IPR005486">
    <property type="entry name" value="Glucokinase_regulatory_CS"/>
</dbReference>
<feature type="domain" description="SIS" evidence="4">
    <location>
        <begin position="55"/>
        <end position="218"/>
    </location>
</feature>
<dbReference type="GO" id="GO:0016835">
    <property type="term" value="F:carbon-oxygen lyase activity"/>
    <property type="evidence" value="ECO:0007669"/>
    <property type="project" value="UniProtKB-UniRule"/>
</dbReference>
<dbReference type="PATRIC" id="fig|1045004.4.peg.124"/>
<name>G9WES6_9LACO</name>
<evidence type="ECO:0000313" key="6">
    <source>
        <dbReference type="Proteomes" id="UP000004959"/>
    </source>
</evidence>
<dbReference type="PANTHER" id="PTHR10088:SF4">
    <property type="entry name" value="GLUCOKINASE REGULATORY PROTEIN"/>
    <property type="match status" value="1"/>
</dbReference>
<evidence type="ECO:0000256" key="3">
    <source>
        <dbReference type="HAMAP-Rule" id="MF_00068"/>
    </source>
</evidence>
<dbReference type="Gene3D" id="3.40.50.10490">
    <property type="entry name" value="Glucose-6-phosphate isomerase like protein, domain 1"/>
    <property type="match status" value="1"/>
</dbReference>
<dbReference type="GO" id="GO:0046348">
    <property type="term" value="P:amino sugar catabolic process"/>
    <property type="evidence" value="ECO:0007669"/>
    <property type="project" value="InterPro"/>
</dbReference>
<dbReference type="AlphaFoldDB" id="G9WES6"/>
<gene>
    <name evidence="3" type="primary">murQ</name>
    <name evidence="5" type="ORF">OKIT_0122</name>
</gene>
<dbReference type="PROSITE" id="PS01272">
    <property type="entry name" value="GCKR"/>
    <property type="match status" value="1"/>
</dbReference>
<feature type="active site" evidence="3">
    <location>
        <position position="114"/>
    </location>
</feature>
<dbReference type="STRING" id="336988.NT96_03810"/>
<dbReference type="GO" id="GO:0097173">
    <property type="term" value="P:N-acetylmuramic acid catabolic process"/>
    <property type="evidence" value="ECO:0007669"/>
    <property type="project" value="UniProtKB-UniPathway"/>
</dbReference>
<dbReference type="EC" id="4.2.1.126" evidence="3"/>
<dbReference type="NCBIfam" id="NF003915">
    <property type="entry name" value="PRK05441.1"/>
    <property type="match status" value="1"/>
</dbReference>
<dbReference type="CDD" id="cd05007">
    <property type="entry name" value="SIS_Etherase"/>
    <property type="match status" value="1"/>
</dbReference>
<dbReference type="PANTHER" id="PTHR10088">
    <property type="entry name" value="GLUCOKINASE REGULATORY PROTEIN"/>
    <property type="match status" value="1"/>
</dbReference>
<dbReference type="InterPro" id="IPR040190">
    <property type="entry name" value="MURQ/GCKR"/>
</dbReference>
<dbReference type="InterPro" id="IPR001347">
    <property type="entry name" value="SIS_dom"/>
</dbReference>
<dbReference type="OrthoDB" id="9813395at2"/>
<dbReference type="FunFam" id="3.40.50.10490:FF:000014">
    <property type="entry name" value="N-acetylmuramic acid 6-phosphate etherase"/>
    <property type="match status" value="1"/>
</dbReference>
<dbReference type="SUPFAM" id="SSF53697">
    <property type="entry name" value="SIS domain"/>
    <property type="match status" value="1"/>
</dbReference>
<dbReference type="eggNOG" id="COG2103">
    <property type="taxonomic scope" value="Bacteria"/>
</dbReference>
<dbReference type="UniPathway" id="UPA00342"/>
<keyword evidence="1 3" id="KW-0456">Lyase</keyword>
<dbReference type="InterPro" id="IPR005488">
    <property type="entry name" value="Etherase_MurQ"/>
</dbReference>
<protein>
    <recommendedName>
        <fullName evidence="3">N-acetylmuramic acid 6-phosphate etherase</fullName>
        <shortName evidence="3">MurNAc-6-P etherase</shortName>
        <ecNumber evidence="3">4.2.1.126</ecNumber>
    </recommendedName>
    <alternativeName>
        <fullName evidence="3">N-acetylmuramic acid 6-phosphate hydrolase</fullName>
    </alternativeName>
    <alternativeName>
        <fullName evidence="3">N-acetylmuramic acid 6-phosphate lyase</fullName>
    </alternativeName>
</protein>
<feature type="active site" description="Proton donor" evidence="3">
    <location>
        <position position="83"/>
    </location>
</feature>
<comment type="miscellaneous">
    <text evidence="3">A lyase-type mechanism (elimination/hydration) is suggested for the cleavage of the lactyl ether bond of MurNAc 6-phosphate, with the formation of an alpha,beta-unsaturated aldehyde intermediate with (E)-stereochemistry, followed by the syn addition of water to give product.</text>
</comment>
<dbReference type="NCBIfam" id="TIGR00274">
    <property type="entry name" value="N-acetylmuramic acid 6-phosphate etherase"/>
    <property type="match status" value="1"/>
</dbReference>
<dbReference type="HOGENOM" id="CLU_049049_1_1_9"/>
<dbReference type="PROSITE" id="PS51464">
    <property type="entry name" value="SIS"/>
    <property type="match status" value="1"/>
</dbReference>
<dbReference type="GO" id="GO:0097367">
    <property type="term" value="F:carbohydrate derivative binding"/>
    <property type="evidence" value="ECO:0007669"/>
    <property type="project" value="InterPro"/>
</dbReference>
<dbReference type="GO" id="GO:0016803">
    <property type="term" value="F:ether hydrolase activity"/>
    <property type="evidence" value="ECO:0007669"/>
    <property type="project" value="TreeGrafter"/>
</dbReference>
<comment type="caution">
    <text evidence="5">The sequence shown here is derived from an EMBL/GenBank/DDBJ whole genome shotgun (WGS) entry which is preliminary data.</text>
</comment>
<dbReference type="Gene3D" id="1.10.8.1080">
    <property type="match status" value="1"/>
</dbReference>
<dbReference type="Pfam" id="PF22645">
    <property type="entry name" value="GKRP_SIS_N"/>
    <property type="match status" value="1"/>
</dbReference>